<evidence type="ECO:0000313" key="2">
    <source>
        <dbReference type="Proteomes" id="UP001163324"/>
    </source>
</evidence>
<dbReference type="EMBL" id="CM047940">
    <property type="protein sequence ID" value="KAI9904452.1"/>
    <property type="molecule type" value="Genomic_DNA"/>
</dbReference>
<sequence>MPYHRLVSTLFGGVFCSLAYLGCGLLGQARTLAWYSQATALFAVELIVAGAFYRLVFHPLAKYPGPLIGCLTDWYSAYWLVHGGRHLNFHNQHKKYGKYVRYGPNRLSINSVGASRDLHDVKANVCKGNAYGAAKIFFGQEMSMSTQDVKSHAFRRRVNVAAITSTAIKDFEELVTPHVDLLMNLVGQGAGVVSDGEAGWTSGRDMSSYFGHCIADMMGSVTFNRSWETQKEEKYRHFVKGSPDGVCGIHLVGHLQYLCKGNLHKLLFKELVDGIGELTSVSRDFATWRMNQTDLKHRDIWAALLGARDPKTGVAFNEEQLISEAGLFIVGGTDGVITAISATLFYLLHNPRALARLTKEVRDTFPLAPEHHGKRAADVPRPIQFCSPELSKLTYLLSCMDEAMRLSPPVPSILPRMVRAGGIFIDGEYFPEGVQLGIPHYSLQRTEEYYPRPNEYIPERWIASERKNGTAPVGAEPSKLKPGAGQAPAFTPFGAGRASCIGKTLAYQEISLMLARLVWLYDMRIEPGNVAGEGTGGEAEGRGCKNEYQLSDRFVSKQEGPVVQFRYREELRA</sequence>
<evidence type="ECO:0000313" key="1">
    <source>
        <dbReference type="EMBL" id="KAI9904452.1"/>
    </source>
</evidence>
<proteinExistence type="predicted"/>
<protein>
    <submittedName>
        <fullName evidence="1">Uncharacterized protein</fullName>
    </submittedName>
</protein>
<accession>A0ACC0VDD0</accession>
<comment type="caution">
    <text evidence="1">The sequence shown here is derived from an EMBL/GenBank/DDBJ whole genome shotgun (WGS) entry which is preliminary data.</text>
</comment>
<name>A0ACC0VDD0_9HYPO</name>
<reference evidence="1" key="1">
    <citation type="submission" date="2022-10" db="EMBL/GenBank/DDBJ databases">
        <title>Complete Genome of Trichothecium roseum strain YXFP-22015, a Plant Pathogen Isolated from Citrus.</title>
        <authorList>
            <person name="Wang Y."/>
            <person name="Zhu L."/>
        </authorList>
    </citation>
    <scope>NUCLEOTIDE SEQUENCE</scope>
    <source>
        <strain evidence="1">YXFP-22015</strain>
    </source>
</reference>
<organism evidence="1 2">
    <name type="scientific">Trichothecium roseum</name>
    <dbReference type="NCBI Taxonomy" id="47278"/>
    <lineage>
        <taxon>Eukaryota</taxon>
        <taxon>Fungi</taxon>
        <taxon>Dikarya</taxon>
        <taxon>Ascomycota</taxon>
        <taxon>Pezizomycotina</taxon>
        <taxon>Sordariomycetes</taxon>
        <taxon>Hypocreomycetidae</taxon>
        <taxon>Hypocreales</taxon>
        <taxon>Hypocreales incertae sedis</taxon>
        <taxon>Trichothecium</taxon>
    </lineage>
</organism>
<dbReference type="Proteomes" id="UP001163324">
    <property type="component" value="Chromosome 1"/>
</dbReference>
<keyword evidence="2" id="KW-1185">Reference proteome</keyword>
<gene>
    <name evidence="1" type="ORF">N3K66_000981</name>
</gene>